<sequence length="210" mass="24406">MTKKSDFAILPVGGSFEMDYINTDGISSRRIIDVRAFALDSDGYIRAFCHARKMVRTFKYSGIIGLVDLETGEVVKPEHFLRHLKARYDRAPERQMDFFVREMKPIVDVLVYIAYCDGRYAPSEQRYIAQWLTDKSEMGNDFLAYALGVMKSWPVPDSMDFSFAVRAINQRFPEWRDSILEYARNVAKADRKVTDEETNQLEKLERLFGI</sequence>
<gene>
    <name evidence="2" type="ORF">QP451_01280</name>
</gene>
<feature type="domain" description="Co-chaperone DjlA N-terminal" evidence="1">
    <location>
        <begin position="109"/>
        <end position="210"/>
    </location>
</feature>
<dbReference type="InterPro" id="IPR007791">
    <property type="entry name" value="DjlA_N"/>
</dbReference>
<evidence type="ECO:0000313" key="2">
    <source>
        <dbReference type="EMBL" id="MDK7241677.1"/>
    </source>
</evidence>
<accession>A0AAW6Y2G4</accession>
<dbReference type="Gene3D" id="1.10.3680.10">
    <property type="entry name" value="TerB-like"/>
    <property type="match status" value="1"/>
</dbReference>
<reference evidence="2" key="1">
    <citation type="submission" date="2023-05" db="EMBL/GenBank/DDBJ databases">
        <title>Cataloging the Phylogenetic Diversity of Human Bladder Bacteria.</title>
        <authorList>
            <person name="Du J."/>
        </authorList>
    </citation>
    <scope>NUCLEOTIDE SEQUENCE</scope>
    <source>
        <strain evidence="2">UMB1050</strain>
    </source>
</reference>
<evidence type="ECO:0000313" key="3">
    <source>
        <dbReference type="Proteomes" id="UP001236303"/>
    </source>
</evidence>
<protein>
    <submittedName>
        <fullName evidence="2">TerB family tellurite resistance protein</fullName>
    </submittedName>
</protein>
<dbReference type="EMBL" id="JASOPA010000001">
    <property type="protein sequence ID" value="MDK7241677.1"/>
    <property type="molecule type" value="Genomic_DNA"/>
</dbReference>
<proteinExistence type="predicted"/>
<dbReference type="Proteomes" id="UP001236303">
    <property type="component" value="Unassembled WGS sequence"/>
</dbReference>
<dbReference type="InterPro" id="IPR029024">
    <property type="entry name" value="TerB-like"/>
</dbReference>
<comment type="caution">
    <text evidence="2">The sequence shown here is derived from an EMBL/GenBank/DDBJ whole genome shotgun (WGS) entry which is preliminary data.</text>
</comment>
<dbReference type="SUPFAM" id="SSF158682">
    <property type="entry name" value="TerB-like"/>
    <property type="match status" value="1"/>
</dbReference>
<name>A0AAW6Y2G4_NEISU</name>
<dbReference type="CDD" id="cd07177">
    <property type="entry name" value="terB_like"/>
    <property type="match status" value="1"/>
</dbReference>
<dbReference type="Pfam" id="PF05099">
    <property type="entry name" value="TerB"/>
    <property type="match status" value="1"/>
</dbReference>
<dbReference type="AlphaFoldDB" id="A0AAW6Y2G4"/>
<evidence type="ECO:0000259" key="1">
    <source>
        <dbReference type="Pfam" id="PF05099"/>
    </source>
</evidence>
<dbReference type="RefSeq" id="WP_070814006.1">
    <property type="nucleotide sequence ID" value="NZ_JASOPA010000001.1"/>
</dbReference>
<organism evidence="2 3">
    <name type="scientific">Neisseria subflava</name>
    <dbReference type="NCBI Taxonomy" id="28449"/>
    <lineage>
        <taxon>Bacteria</taxon>
        <taxon>Pseudomonadati</taxon>
        <taxon>Pseudomonadota</taxon>
        <taxon>Betaproteobacteria</taxon>
        <taxon>Neisseriales</taxon>
        <taxon>Neisseriaceae</taxon>
        <taxon>Neisseria</taxon>
    </lineage>
</organism>